<dbReference type="EMBL" id="LPXO01000017">
    <property type="protein sequence ID" value="KUF09102.1"/>
    <property type="molecule type" value="Genomic_DNA"/>
</dbReference>
<feature type="region of interest" description="Disordered" evidence="1">
    <location>
        <begin position="175"/>
        <end position="198"/>
    </location>
</feature>
<sequence length="198" mass="21230">MIRLAALIALLAAPAGAELPWSGFTPCFDNEVARFERALKRRRETFDAPEFDFASVAGVDYCGQIGITLCDDTVEDRIACQGALRDRLDALGARVLEGLPPPESVAGRDGVWSDGLYPVLWALAHGSSAGPDCAGTRPLLASLCEVRAANARLSDVMLLWQLARFLDMAESGVAAGWARPPPPTRPWARPAGLTEDID</sequence>
<dbReference type="AlphaFoldDB" id="A0A0W7WF45"/>
<feature type="chain" id="PRO_5006936214" evidence="2">
    <location>
        <begin position="18"/>
        <end position="198"/>
    </location>
</feature>
<evidence type="ECO:0000256" key="2">
    <source>
        <dbReference type="SAM" id="SignalP"/>
    </source>
</evidence>
<proteinExistence type="predicted"/>
<organism evidence="3 4">
    <name type="scientific">Pseudoponticoccus marisrubri</name>
    <dbReference type="NCBI Taxonomy" id="1685382"/>
    <lineage>
        <taxon>Bacteria</taxon>
        <taxon>Pseudomonadati</taxon>
        <taxon>Pseudomonadota</taxon>
        <taxon>Alphaproteobacteria</taxon>
        <taxon>Rhodobacterales</taxon>
        <taxon>Roseobacteraceae</taxon>
        <taxon>Pseudoponticoccus</taxon>
    </lineage>
</organism>
<gene>
    <name evidence="3" type="ORF">AVJ23_19455</name>
</gene>
<dbReference type="STRING" id="1685382.AVJ23_19455"/>
<comment type="caution">
    <text evidence="3">The sequence shown here is derived from an EMBL/GenBank/DDBJ whole genome shotgun (WGS) entry which is preliminary data.</text>
</comment>
<name>A0A0W7WF45_9RHOB</name>
<accession>A0A0W7WF45</accession>
<feature type="signal peptide" evidence="2">
    <location>
        <begin position="1"/>
        <end position="17"/>
    </location>
</feature>
<evidence type="ECO:0000313" key="4">
    <source>
        <dbReference type="Proteomes" id="UP000054396"/>
    </source>
</evidence>
<keyword evidence="2" id="KW-0732">Signal</keyword>
<evidence type="ECO:0000313" key="3">
    <source>
        <dbReference type="EMBL" id="KUF09102.1"/>
    </source>
</evidence>
<dbReference type="RefSeq" id="WP_058863899.1">
    <property type="nucleotide sequence ID" value="NZ_LPXO01000017.1"/>
</dbReference>
<reference evidence="3 4" key="1">
    <citation type="submission" date="2015-12" db="EMBL/GenBank/DDBJ databases">
        <authorList>
            <person name="Shamseldin A."/>
            <person name="Moawad H."/>
            <person name="Abd El-Rahim W.M."/>
            <person name="Sadowsky M.J."/>
        </authorList>
    </citation>
    <scope>NUCLEOTIDE SEQUENCE [LARGE SCALE GENOMIC DNA]</scope>
    <source>
        <strain evidence="3 4">SJ5A-1</strain>
    </source>
</reference>
<keyword evidence="4" id="KW-1185">Reference proteome</keyword>
<dbReference type="OrthoDB" id="7740267at2"/>
<evidence type="ECO:0000256" key="1">
    <source>
        <dbReference type="SAM" id="MobiDB-lite"/>
    </source>
</evidence>
<protein>
    <submittedName>
        <fullName evidence="3">Uncharacterized protein</fullName>
    </submittedName>
</protein>
<dbReference type="Proteomes" id="UP000054396">
    <property type="component" value="Unassembled WGS sequence"/>
</dbReference>